<keyword evidence="5" id="KW-1185">Reference proteome</keyword>
<dbReference type="RefSeq" id="WP_133292803.1">
    <property type="nucleotide sequence ID" value="NZ_SMSJ01000127.1"/>
</dbReference>
<dbReference type="EMBL" id="SMSJ01000127">
    <property type="protein sequence ID" value="TDH58365.1"/>
    <property type="molecule type" value="Genomic_DNA"/>
</dbReference>
<comment type="caution">
    <text evidence="4">The sequence shown here is derived from an EMBL/GenBank/DDBJ whole genome shotgun (WGS) entry which is preliminary data.</text>
</comment>
<evidence type="ECO:0000313" key="5">
    <source>
        <dbReference type="Proteomes" id="UP000295096"/>
    </source>
</evidence>
<name>A0A4V3A992_9PROT</name>
<proteinExistence type="predicted"/>
<evidence type="ECO:0000313" key="4">
    <source>
        <dbReference type="EMBL" id="TDH58365.1"/>
    </source>
</evidence>
<keyword evidence="1" id="KW-0560">Oxidoreductase</keyword>
<dbReference type="GO" id="GO:0016705">
    <property type="term" value="F:oxidoreductase activity, acting on paired donors, with incorporation or reduction of molecular oxygen"/>
    <property type="evidence" value="ECO:0007669"/>
    <property type="project" value="InterPro"/>
</dbReference>
<sequence length="392" mass="44177">MRFFFFHLMPYADLDPDYDKIHPSSWVTLPNSYYDPAKGAALYHRYLDELEYAAELGFEGVGVNEHHQNAYGLMPCPNVFAGMLVRKIPDTAKIAVLGRALPVLANPLSVAEEFAVLDNITRGRLITGFVRGIGAEYHSLAVNPTESHERFHEAHDLVIAAWTQPGPFPWEGKYYHFPHVNLWPRVYQQPHPPVWIPSQGSRETIEFAADSARRYTYLQTAAPAATLFKTMQSYRDEAERQGYQASPDQLGWSIKIYVAETDAIAREEAKPHIESFANKFLRMPQEMLLPPGYTSMASMKGLIQSRKTITSGYRTMEQMLEQGTFICGSPQTVIEQLAEYQRRGGFNIVMAGLHFGTLPHALTMKNIEIFARDVMPALKSAVPGHMPRAAAE</sequence>
<dbReference type="PANTHER" id="PTHR30137">
    <property type="entry name" value="LUCIFERASE-LIKE MONOOXYGENASE"/>
    <property type="match status" value="1"/>
</dbReference>
<protein>
    <submittedName>
        <fullName evidence="4">LLM class flavin-dependent oxidoreductase</fullName>
    </submittedName>
</protein>
<reference evidence="4 5" key="1">
    <citation type="journal article" date="2016" name="J. Microbiol.">
        <title>Dankookia rubra gen. nov., sp. nov., an alphaproteobacterium isolated from sediment of a shallow stream.</title>
        <authorList>
            <person name="Kim W.H."/>
            <person name="Kim D.H."/>
            <person name="Kang K."/>
            <person name="Ahn T.Y."/>
        </authorList>
    </citation>
    <scope>NUCLEOTIDE SEQUENCE [LARGE SCALE GENOMIC DNA]</scope>
    <source>
        <strain evidence="4 5">JCM30602</strain>
    </source>
</reference>
<dbReference type="SUPFAM" id="SSF51679">
    <property type="entry name" value="Bacterial luciferase-like"/>
    <property type="match status" value="1"/>
</dbReference>
<feature type="domain" description="Luciferase-like" evidence="3">
    <location>
        <begin position="42"/>
        <end position="344"/>
    </location>
</feature>
<dbReference type="InterPro" id="IPR011251">
    <property type="entry name" value="Luciferase-like_dom"/>
</dbReference>
<dbReference type="InterPro" id="IPR050766">
    <property type="entry name" value="Bact_Lucif_Oxidored"/>
</dbReference>
<evidence type="ECO:0000256" key="1">
    <source>
        <dbReference type="ARBA" id="ARBA00023002"/>
    </source>
</evidence>
<dbReference type="Pfam" id="PF00296">
    <property type="entry name" value="Bac_luciferase"/>
    <property type="match status" value="1"/>
</dbReference>
<dbReference type="GO" id="GO:0005829">
    <property type="term" value="C:cytosol"/>
    <property type="evidence" value="ECO:0007669"/>
    <property type="project" value="TreeGrafter"/>
</dbReference>
<dbReference type="Proteomes" id="UP000295096">
    <property type="component" value="Unassembled WGS sequence"/>
</dbReference>
<dbReference type="PANTHER" id="PTHR30137:SF8">
    <property type="entry name" value="BLR5498 PROTEIN"/>
    <property type="match status" value="1"/>
</dbReference>
<organism evidence="4 5">
    <name type="scientific">Dankookia rubra</name>
    <dbReference type="NCBI Taxonomy" id="1442381"/>
    <lineage>
        <taxon>Bacteria</taxon>
        <taxon>Pseudomonadati</taxon>
        <taxon>Pseudomonadota</taxon>
        <taxon>Alphaproteobacteria</taxon>
        <taxon>Acetobacterales</taxon>
        <taxon>Roseomonadaceae</taxon>
        <taxon>Dankookia</taxon>
    </lineage>
</organism>
<dbReference type="OrthoDB" id="9776438at2"/>
<dbReference type="AlphaFoldDB" id="A0A4V3A992"/>
<evidence type="ECO:0000259" key="3">
    <source>
        <dbReference type="Pfam" id="PF00296"/>
    </source>
</evidence>
<gene>
    <name evidence="4" type="ORF">E2C06_32980</name>
</gene>
<evidence type="ECO:0000256" key="2">
    <source>
        <dbReference type="ARBA" id="ARBA00023033"/>
    </source>
</evidence>
<dbReference type="GO" id="GO:0004497">
    <property type="term" value="F:monooxygenase activity"/>
    <property type="evidence" value="ECO:0007669"/>
    <property type="project" value="UniProtKB-KW"/>
</dbReference>
<accession>A0A4V3A992</accession>
<keyword evidence="2" id="KW-0503">Monooxygenase</keyword>
<dbReference type="Gene3D" id="3.20.20.30">
    <property type="entry name" value="Luciferase-like domain"/>
    <property type="match status" value="1"/>
</dbReference>
<dbReference type="InterPro" id="IPR036661">
    <property type="entry name" value="Luciferase-like_sf"/>
</dbReference>